<feature type="chain" id="PRO_5026660948" evidence="1">
    <location>
        <begin position="27"/>
        <end position="193"/>
    </location>
</feature>
<protein>
    <submittedName>
        <fullName evidence="2">Uncharacterized protein</fullName>
    </submittedName>
</protein>
<evidence type="ECO:0000313" key="2">
    <source>
        <dbReference type="EMBL" id="MSU81463.1"/>
    </source>
</evidence>
<keyword evidence="1" id="KW-0732">Signal</keyword>
<name>A0A6N7YAL9_9FIRM</name>
<dbReference type="AlphaFoldDB" id="A0A6N7YAL9"/>
<accession>A0A6N7YAL9</accession>
<proteinExistence type="predicted"/>
<evidence type="ECO:0000313" key="3">
    <source>
        <dbReference type="Proteomes" id="UP000433359"/>
    </source>
</evidence>
<organism evidence="2 3">
    <name type="scientific">Anaerobutyricum soehngenii</name>
    <dbReference type="NCBI Taxonomy" id="105843"/>
    <lineage>
        <taxon>Bacteria</taxon>
        <taxon>Bacillati</taxon>
        <taxon>Bacillota</taxon>
        <taxon>Clostridia</taxon>
        <taxon>Lachnospirales</taxon>
        <taxon>Lachnospiraceae</taxon>
        <taxon>Anaerobutyricum</taxon>
    </lineage>
</organism>
<reference evidence="2 3" key="1">
    <citation type="submission" date="2019-08" db="EMBL/GenBank/DDBJ databases">
        <title>In-depth cultivation of the pig gut microbiome towards novel bacterial diversity and tailored functional studies.</title>
        <authorList>
            <person name="Wylensek D."/>
            <person name="Hitch T.C.A."/>
            <person name="Clavel T."/>
        </authorList>
    </citation>
    <scope>NUCLEOTIDE SEQUENCE [LARGE SCALE GENOMIC DNA]</scope>
    <source>
        <strain evidence="2 3">BSM-383-APC-4H</strain>
    </source>
</reference>
<comment type="caution">
    <text evidence="2">The sequence shown here is derived from an EMBL/GenBank/DDBJ whole genome shotgun (WGS) entry which is preliminary data.</text>
</comment>
<dbReference type="EMBL" id="VULP01000004">
    <property type="protein sequence ID" value="MSU81463.1"/>
    <property type="molecule type" value="Genomic_DNA"/>
</dbReference>
<dbReference type="Proteomes" id="UP000433359">
    <property type="component" value="Unassembled WGS sequence"/>
</dbReference>
<dbReference type="RefSeq" id="WP_154580543.1">
    <property type="nucleotide sequence ID" value="NZ_VULP01000004.1"/>
</dbReference>
<gene>
    <name evidence="2" type="ORF">FYJ25_03595</name>
</gene>
<evidence type="ECO:0000256" key="1">
    <source>
        <dbReference type="SAM" id="SignalP"/>
    </source>
</evidence>
<feature type="signal peptide" evidence="1">
    <location>
        <begin position="1"/>
        <end position="26"/>
    </location>
</feature>
<sequence>MKTLKRMLAVMLAVVMMMGLGVTSMARENVYDSSVSVVYEVQKYPDSSKYQQSKLPTAAEWKKTYVFNKAENKTAKDAIEETAKQLSPEAGAVTGINKDGDTYIDSIFTLPTINNYGTDENGKNTWEGYYWKIIVTGLDEEGNEVIFDSPVYANKIPLGVEHEFTNEYDTTTFPITCTVTKITMQYCYDSMSW</sequence>